<evidence type="ECO:0000256" key="2">
    <source>
        <dbReference type="ARBA" id="ARBA00022475"/>
    </source>
</evidence>
<comment type="subcellular location">
    <subcellularLocation>
        <location evidence="1">Cell membrane</location>
        <topology evidence="1">Multi-pass membrane protein</topology>
    </subcellularLocation>
</comment>
<keyword evidence="2" id="KW-1003">Cell membrane</keyword>
<evidence type="ECO:0000256" key="6">
    <source>
        <dbReference type="SAM" id="MobiDB-lite"/>
    </source>
</evidence>
<dbReference type="SUPFAM" id="SSF103473">
    <property type="entry name" value="MFS general substrate transporter"/>
    <property type="match status" value="1"/>
</dbReference>
<gene>
    <name evidence="8" type="ORF">G3I71_18260</name>
</gene>
<dbReference type="InterPro" id="IPR036259">
    <property type="entry name" value="MFS_trans_sf"/>
</dbReference>
<keyword evidence="3 7" id="KW-0812">Transmembrane</keyword>
<proteinExistence type="predicted"/>
<feature type="transmembrane region" description="Helical" evidence="7">
    <location>
        <begin position="145"/>
        <end position="166"/>
    </location>
</feature>
<evidence type="ECO:0000256" key="7">
    <source>
        <dbReference type="SAM" id="Phobius"/>
    </source>
</evidence>
<feature type="transmembrane region" description="Helical" evidence="7">
    <location>
        <begin position="47"/>
        <end position="68"/>
    </location>
</feature>
<comment type="caution">
    <text evidence="8">The sequence shown here is derived from an EMBL/GenBank/DDBJ whole genome shotgun (WGS) entry which is preliminary data.</text>
</comment>
<dbReference type="Pfam" id="PF07690">
    <property type="entry name" value="MFS_1"/>
    <property type="match status" value="1"/>
</dbReference>
<evidence type="ECO:0000256" key="3">
    <source>
        <dbReference type="ARBA" id="ARBA00022692"/>
    </source>
</evidence>
<feature type="transmembrane region" description="Helical" evidence="7">
    <location>
        <begin position="392"/>
        <end position="411"/>
    </location>
</feature>
<dbReference type="AlphaFoldDB" id="A0A6B3BTN8"/>
<feature type="transmembrane region" description="Helical" evidence="7">
    <location>
        <begin position="303"/>
        <end position="320"/>
    </location>
</feature>
<feature type="region of interest" description="Disordered" evidence="6">
    <location>
        <begin position="417"/>
        <end position="441"/>
    </location>
</feature>
<organism evidence="8">
    <name type="scientific">Streptomyces sp. SID12501</name>
    <dbReference type="NCBI Taxonomy" id="2706042"/>
    <lineage>
        <taxon>Bacteria</taxon>
        <taxon>Bacillati</taxon>
        <taxon>Actinomycetota</taxon>
        <taxon>Actinomycetes</taxon>
        <taxon>Kitasatosporales</taxon>
        <taxon>Streptomycetaceae</taxon>
        <taxon>Streptomyces</taxon>
    </lineage>
</organism>
<accession>A0A6B3BTN8</accession>
<keyword evidence="5 7" id="KW-0472">Membrane</keyword>
<dbReference type="GO" id="GO:0005886">
    <property type="term" value="C:plasma membrane"/>
    <property type="evidence" value="ECO:0007669"/>
    <property type="project" value="UniProtKB-SubCell"/>
</dbReference>
<dbReference type="PANTHER" id="PTHR23513">
    <property type="entry name" value="INTEGRAL MEMBRANE EFFLUX PROTEIN-RELATED"/>
    <property type="match status" value="1"/>
</dbReference>
<evidence type="ECO:0000313" key="8">
    <source>
        <dbReference type="EMBL" id="NEC87731.1"/>
    </source>
</evidence>
<sequence length="441" mass="45373">MNQATGTHIFKDRAFRRVFTATGVSATGDALTQAALPFAILAMNDSATAIGLVLAARALPYALLMLPAGIVGDRFSPQRILFLANAVRTVVQGLTAAILFSGHAPILLLAALQAIQGAASAFVFPASRSILPRALHKEYLQRANALISTAFSTAAILGPLLAGVLLAFTSPAFALALDAGSFLVGALLLGRIPNLPEVPGSTSGGKSGKKATDRTRRSSWRKELATGFREVVNSRWLLLGLVHAAGFQVLVVGAVAVLGPMTALDHYGGDSGWAVLLSCMSVGHLLGGMAAMRWRPANPLRSAYTVVLGTVPALLAMAAGLPLWSLVALLVLYGMTLSVGDTLWETAVQANVPLDRLSRVISFDGFVSFGLRPLGLAAIGPAAAVAGSGNTLVVMAAAAALLTVAAAVLAGRPRFSPAAPPASAHTEEPGVEEEATNSGPR</sequence>
<name>A0A6B3BTN8_9ACTN</name>
<feature type="transmembrane region" description="Helical" evidence="7">
    <location>
        <begin position="236"/>
        <end position="259"/>
    </location>
</feature>
<keyword evidence="4 7" id="KW-1133">Transmembrane helix</keyword>
<dbReference type="RefSeq" id="WP_164315864.1">
    <property type="nucleotide sequence ID" value="NZ_JAAGLU010000014.1"/>
</dbReference>
<evidence type="ECO:0000256" key="4">
    <source>
        <dbReference type="ARBA" id="ARBA00022989"/>
    </source>
</evidence>
<dbReference type="InterPro" id="IPR011701">
    <property type="entry name" value="MFS"/>
</dbReference>
<evidence type="ECO:0000256" key="1">
    <source>
        <dbReference type="ARBA" id="ARBA00004651"/>
    </source>
</evidence>
<protein>
    <submittedName>
        <fullName evidence="8">MFS transporter</fullName>
    </submittedName>
</protein>
<dbReference type="GO" id="GO:0022857">
    <property type="term" value="F:transmembrane transporter activity"/>
    <property type="evidence" value="ECO:0007669"/>
    <property type="project" value="InterPro"/>
</dbReference>
<dbReference type="Gene3D" id="1.20.1250.20">
    <property type="entry name" value="MFS general substrate transporter like domains"/>
    <property type="match status" value="1"/>
</dbReference>
<evidence type="ECO:0000256" key="5">
    <source>
        <dbReference type="ARBA" id="ARBA00023136"/>
    </source>
</evidence>
<feature type="transmembrane region" description="Helical" evidence="7">
    <location>
        <begin position="271"/>
        <end position="291"/>
    </location>
</feature>
<dbReference type="CDD" id="cd06173">
    <property type="entry name" value="MFS_MefA_like"/>
    <property type="match status" value="1"/>
</dbReference>
<dbReference type="EMBL" id="JAAGLU010000014">
    <property type="protein sequence ID" value="NEC87731.1"/>
    <property type="molecule type" value="Genomic_DNA"/>
</dbReference>
<dbReference type="PANTHER" id="PTHR23513:SF11">
    <property type="entry name" value="STAPHYLOFERRIN A TRANSPORTER"/>
    <property type="match status" value="1"/>
</dbReference>
<feature type="region of interest" description="Disordered" evidence="6">
    <location>
        <begin position="199"/>
        <end position="218"/>
    </location>
</feature>
<reference evidence="8" key="1">
    <citation type="submission" date="2020-01" db="EMBL/GenBank/DDBJ databases">
        <title>Insect and environment-associated Actinomycetes.</title>
        <authorList>
            <person name="Currrie C."/>
            <person name="Chevrette M."/>
            <person name="Carlson C."/>
            <person name="Stubbendieck R."/>
            <person name="Wendt-Pienkowski E."/>
        </authorList>
    </citation>
    <scope>NUCLEOTIDE SEQUENCE</scope>
    <source>
        <strain evidence="8">SID12501</strain>
    </source>
</reference>